<evidence type="ECO:0000313" key="8">
    <source>
        <dbReference type="EMBL" id="PIZ99880.1"/>
    </source>
</evidence>
<dbReference type="InterPro" id="IPR017896">
    <property type="entry name" value="4Fe4S_Fe-S-bd"/>
</dbReference>
<dbReference type="PANTHER" id="PTHR36923">
    <property type="entry name" value="FERREDOXIN"/>
    <property type="match status" value="1"/>
</dbReference>
<reference evidence="9" key="1">
    <citation type="submission" date="2017-09" db="EMBL/GenBank/DDBJ databases">
        <title>Depth-based differentiation of microbial function through sediment-hosted aquifers and enrichment of novel symbionts in the deep terrestrial subsurface.</title>
        <authorList>
            <person name="Probst A.J."/>
            <person name="Ladd B."/>
            <person name="Jarett J.K."/>
            <person name="Geller-Mcgrath D.E."/>
            <person name="Sieber C.M.K."/>
            <person name="Emerson J.B."/>
            <person name="Anantharaman K."/>
            <person name="Thomas B.C."/>
            <person name="Malmstrom R."/>
            <person name="Stieglmeier M."/>
            <person name="Klingl A."/>
            <person name="Woyke T."/>
            <person name="Ryan C.M."/>
            <person name="Banfield J.F."/>
        </authorList>
    </citation>
    <scope>NUCLEOTIDE SEQUENCE [LARGE SCALE GENOMIC DNA]</scope>
</reference>
<accession>A0A2M7VGQ7</accession>
<dbReference type="AlphaFoldDB" id="A0A2M7VGQ7"/>
<dbReference type="PANTHER" id="PTHR36923:SF3">
    <property type="entry name" value="FERREDOXIN"/>
    <property type="match status" value="1"/>
</dbReference>
<evidence type="ECO:0000259" key="7">
    <source>
        <dbReference type="PROSITE" id="PS51379"/>
    </source>
</evidence>
<dbReference type="EMBL" id="PFPO01000005">
    <property type="protein sequence ID" value="PIZ99880.1"/>
    <property type="molecule type" value="Genomic_DNA"/>
</dbReference>
<keyword evidence="4 6" id="KW-0408">Iron</keyword>
<comment type="function">
    <text evidence="6">Ferredoxins are iron-sulfur proteins that transfer electrons in a wide variety of metabolic reactions.</text>
</comment>
<dbReference type="Gene3D" id="3.30.70.20">
    <property type="match status" value="1"/>
</dbReference>
<keyword evidence="3 6" id="KW-0249">Electron transport</keyword>
<evidence type="ECO:0000256" key="6">
    <source>
        <dbReference type="RuleBase" id="RU368020"/>
    </source>
</evidence>
<evidence type="ECO:0000256" key="1">
    <source>
        <dbReference type="ARBA" id="ARBA00022448"/>
    </source>
</evidence>
<dbReference type="Proteomes" id="UP000230405">
    <property type="component" value="Unassembled WGS sequence"/>
</dbReference>
<name>A0A2M7VGQ7_9BACT</name>
<protein>
    <recommendedName>
        <fullName evidence="6">Ferredoxin</fullName>
    </recommendedName>
</protein>
<dbReference type="GO" id="GO:0005506">
    <property type="term" value="F:iron ion binding"/>
    <property type="evidence" value="ECO:0007669"/>
    <property type="project" value="UniProtKB-UniRule"/>
</dbReference>
<evidence type="ECO:0000256" key="3">
    <source>
        <dbReference type="ARBA" id="ARBA00022982"/>
    </source>
</evidence>
<evidence type="ECO:0000313" key="9">
    <source>
        <dbReference type="Proteomes" id="UP000230405"/>
    </source>
</evidence>
<dbReference type="InterPro" id="IPR051269">
    <property type="entry name" value="Fe-S_cluster_ET"/>
</dbReference>
<dbReference type="GO" id="GO:0009055">
    <property type="term" value="F:electron transfer activity"/>
    <property type="evidence" value="ECO:0007669"/>
    <property type="project" value="UniProtKB-UniRule"/>
</dbReference>
<dbReference type="InterPro" id="IPR001080">
    <property type="entry name" value="3Fe4S_ferredoxin"/>
</dbReference>
<gene>
    <name evidence="8" type="ORF">COX77_00190</name>
</gene>
<keyword evidence="2 6" id="KW-0479">Metal-binding</keyword>
<evidence type="ECO:0000256" key="4">
    <source>
        <dbReference type="ARBA" id="ARBA00023004"/>
    </source>
</evidence>
<feature type="domain" description="4Fe-4S ferredoxin-type" evidence="7">
    <location>
        <begin position="2"/>
        <end position="30"/>
    </location>
</feature>
<evidence type="ECO:0000256" key="5">
    <source>
        <dbReference type="ARBA" id="ARBA00023014"/>
    </source>
</evidence>
<dbReference type="Pfam" id="PF13370">
    <property type="entry name" value="Fer4_13"/>
    <property type="match status" value="1"/>
</dbReference>
<dbReference type="SUPFAM" id="SSF54862">
    <property type="entry name" value="4Fe-4S ferredoxins"/>
    <property type="match status" value="1"/>
</dbReference>
<organism evidence="8 9">
    <name type="scientific">Candidatus Komeilibacteria bacterium CG_4_10_14_0_2_um_filter_37_10</name>
    <dbReference type="NCBI Taxonomy" id="1974470"/>
    <lineage>
        <taxon>Bacteria</taxon>
        <taxon>Candidatus Komeiliibacteriota</taxon>
    </lineage>
</organism>
<sequence length="64" mass="6762">MSKVKVDQDKCIGCGTCIALCSEVFEYADNGKARVVNEKGCGVKCDCQQAVDSCPVGAISTQEK</sequence>
<dbReference type="PROSITE" id="PS51379">
    <property type="entry name" value="4FE4S_FER_2"/>
    <property type="match status" value="1"/>
</dbReference>
<proteinExistence type="predicted"/>
<dbReference type="PRINTS" id="PR00352">
    <property type="entry name" value="3FE4SFRDOXIN"/>
</dbReference>
<keyword evidence="5 6" id="KW-0411">Iron-sulfur</keyword>
<keyword evidence="1 6" id="KW-0813">Transport</keyword>
<evidence type="ECO:0000256" key="2">
    <source>
        <dbReference type="ARBA" id="ARBA00022723"/>
    </source>
</evidence>
<comment type="caution">
    <text evidence="8">The sequence shown here is derived from an EMBL/GenBank/DDBJ whole genome shotgun (WGS) entry which is preliminary data.</text>
</comment>
<dbReference type="GO" id="GO:0051536">
    <property type="term" value="F:iron-sulfur cluster binding"/>
    <property type="evidence" value="ECO:0007669"/>
    <property type="project" value="UniProtKB-KW"/>
</dbReference>